<feature type="region of interest" description="Disordered" evidence="1">
    <location>
        <begin position="695"/>
        <end position="716"/>
    </location>
</feature>
<feature type="transmembrane region" description="Helical" evidence="2">
    <location>
        <begin position="442"/>
        <end position="460"/>
    </location>
</feature>
<feature type="domain" description="LCCL" evidence="3">
    <location>
        <begin position="183"/>
        <end position="288"/>
    </location>
</feature>
<dbReference type="SUPFAM" id="SSF69848">
    <property type="entry name" value="LCCL domain"/>
    <property type="match status" value="1"/>
</dbReference>
<dbReference type="STRING" id="1093900.A0A507AUV6"/>
<reference evidence="4 5" key="1">
    <citation type="submission" date="2019-06" db="EMBL/GenBank/DDBJ databases">
        <title>Draft genome sequence of the filamentous fungus Phialemoniopsis curvata isolated from diesel fuel.</title>
        <authorList>
            <person name="Varaljay V.A."/>
            <person name="Lyon W.J."/>
            <person name="Crouch A.L."/>
            <person name="Drake C.E."/>
            <person name="Hollomon J.M."/>
            <person name="Nadeau L.J."/>
            <person name="Nunn H.S."/>
            <person name="Stevenson B.S."/>
            <person name="Bojanowski C.L."/>
            <person name="Crookes-Goodson W.J."/>
        </authorList>
    </citation>
    <scope>NUCLEOTIDE SEQUENCE [LARGE SCALE GENOMIC DNA]</scope>
    <source>
        <strain evidence="4 5">D216</strain>
    </source>
</reference>
<dbReference type="Pfam" id="PF03815">
    <property type="entry name" value="LCCL"/>
    <property type="match status" value="1"/>
</dbReference>
<evidence type="ECO:0000313" key="5">
    <source>
        <dbReference type="Proteomes" id="UP000319257"/>
    </source>
</evidence>
<proteinExistence type="predicted"/>
<dbReference type="InParanoid" id="A0A507AUV6"/>
<dbReference type="FunCoup" id="A0A507AUV6">
    <property type="interactions" value="3"/>
</dbReference>
<keyword evidence="2" id="KW-0472">Membrane</keyword>
<evidence type="ECO:0000313" key="4">
    <source>
        <dbReference type="EMBL" id="TPX08719.1"/>
    </source>
</evidence>
<evidence type="ECO:0000256" key="1">
    <source>
        <dbReference type="SAM" id="MobiDB-lite"/>
    </source>
</evidence>
<dbReference type="InterPro" id="IPR051957">
    <property type="entry name" value="CRISP-LCCL_domain"/>
</dbReference>
<keyword evidence="5" id="KW-1185">Reference proteome</keyword>
<protein>
    <recommendedName>
        <fullName evidence="3">LCCL domain-containing protein</fullName>
    </recommendedName>
</protein>
<name>A0A507AUV6_9PEZI</name>
<feature type="transmembrane region" description="Helical" evidence="2">
    <location>
        <begin position="472"/>
        <end position="494"/>
    </location>
</feature>
<evidence type="ECO:0000259" key="3">
    <source>
        <dbReference type="PROSITE" id="PS50820"/>
    </source>
</evidence>
<keyword evidence="2" id="KW-0812">Transmembrane</keyword>
<dbReference type="Proteomes" id="UP000319257">
    <property type="component" value="Unassembled WGS sequence"/>
</dbReference>
<keyword evidence="2" id="KW-1133">Transmembrane helix</keyword>
<evidence type="ECO:0000256" key="2">
    <source>
        <dbReference type="SAM" id="Phobius"/>
    </source>
</evidence>
<dbReference type="AlphaFoldDB" id="A0A507AUV6"/>
<dbReference type="GeneID" id="41977228"/>
<feature type="compositionally biased region" description="Low complexity" evidence="1">
    <location>
        <begin position="43"/>
        <end position="53"/>
    </location>
</feature>
<dbReference type="EMBL" id="SKBQ01000074">
    <property type="protein sequence ID" value="TPX08719.1"/>
    <property type="molecule type" value="Genomic_DNA"/>
</dbReference>
<accession>A0A507AUV6</accession>
<dbReference type="InterPro" id="IPR036609">
    <property type="entry name" value="LCCL_sf"/>
</dbReference>
<feature type="region of interest" description="Disordered" evidence="1">
    <location>
        <begin position="1"/>
        <end position="69"/>
    </location>
</feature>
<dbReference type="RefSeq" id="XP_030990430.1">
    <property type="nucleotide sequence ID" value="XM_031144782.1"/>
</dbReference>
<dbReference type="SMART" id="SM00603">
    <property type="entry name" value="LCCL"/>
    <property type="match status" value="1"/>
</dbReference>
<dbReference type="Gene3D" id="2.170.130.20">
    <property type="entry name" value="LCCL-like domain"/>
    <property type="match status" value="1"/>
</dbReference>
<comment type="caution">
    <text evidence="4">The sequence shown here is derived from an EMBL/GenBank/DDBJ whole genome shotgun (WGS) entry which is preliminary data.</text>
</comment>
<dbReference type="OrthoDB" id="441660at2759"/>
<feature type="transmembrane region" description="Helical" evidence="2">
    <location>
        <begin position="403"/>
        <end position="422"/>
    </location>
</feature>
<feature type="transmembrane region" description="Helical" evidence="2">
    <location>
        <begin position="364"/>
        <end position="383"/>
    </location>
</feature>
<feature type="transmembrane region" description="Helical" evidence="2">
    <location>
        <begin position="314"/>
        <end position="331"/>
    </location>
</feature>
<dbReference type="PANTHER" id="PTHR31331:SF8">
    <property type="entry name" value="LCCL DOMAIN PROTEIN (AFU_ORTHOLOGUE AFUA_5G02970)"/>
    <property type="match status" value="1"/>
</dbReference>
<gene>
    <name evidence="4" type="ORF">E0L32_009781</name>
</gene>
<organism evidence="4 5">
    <name type="scientific">Thyridium curvatum</name>
    <dbReference type="NCBI Taxonomy" id="1093900"/>
    <lineage>
        <taxon>Eukaryota</taxon>
        <taxon>Fungi</taxon>
        <taxon>Dikarya</taxon>
        <taxon>Ascomycota</taxon>
        <taxon>Pezizomycotina</taxon>
        <taxon>Sordariomycetes</taxon>
        <taxon>Sordariomycetidae</taxon>
        <taxon>Thyridiales</taxon>
        <taxon>Thyridiaceae</taxon>
        <taxon>Thyridium</taxon>
    </lineage>
</organism>
<dbReference type="InterPro" id="IPR004043">
    <property type="entry name" value="LCCL"/>
</dbReference>
<dbReference type="PANTHER" id="PTHR31331">
    <property type="entry name" value="LCCL DOMAIN PROTEIN (AFU_ORTHOLOGUE AFUA_5G08630)"/>
    <property type="match status" value="1"/>
</dbReference>
<feature type="transmembrane region" description="Helical" evidence="2">
    <location>
        <begin position="134"/>
        <end position="152"/>
    </location>
</feature>
<sequence>MGNQTHPVDSTVEEDQDLEQQRRHTTAHAASSSSGNIEPDDPIAPSAAPDGAALSELEQDSRPSTPRFIQDEGSWKRWKWVPYPVRRALRAAARWAQGPPDGGRPWRIHPIFPEVQHWPIKLLDRRVPRRRHRAGLVVLWLGLWLMTFALVMRAGLQATEIAGWGEPGDIGCGNTYWVSGNGCGVNGNDCRPFNGSGFAFRCPSSCLSYQVLNPRAVGDQEINYAPLIIGGPPRADSDAAPVYRGDSFICAAAVHAGVISNARGGCGVVSLVGQQSGFVASVRNGASSFGFDSYFPLSFTFEEGIDCEASDNRWALLGVSVAFSIVFSIFVSSPALFFFSIFSGVFWHVGLASDPPPHSTVPALLSNLLGKYLPAMLAAWVIYDRMGVRRALTGLTAQLEKTFFWLGACWFGALENVSFSWIPISRLTSHDLNQQPGAKAALAFIVIILVCVAASQIWYFRQEARLVKYLQLYVLFVAGLLLMLALPDLNLRIHHYILALLLLPGTSMQTRPCLLYQGLLVGLFINGVTRWGWDSILQTAYALQGDSQTGSPLPDIAEPVISLASSAATAAAATGVAAAAAAAANLSTITFTWGPPPPGPRYDGISVLVNDVERFRHYFADGEDIQALSAVDGRNDSDTENKFVWRRRAGERVNEYFRFAYMEGSQSWDYTKAGVWNEGGEWVEMKAGPSRVKARRGLEKSRGGGAWKVEGERSEL</sequence>
<dbReference type="PROSITE" id="PS50820">
    <property type="entry name" value="LCCL"/>
    <property type="match status" value="1"/>
</dbReference>